<evidence type="ECO:0000256" key="10">
    <source>
        <dbReference type="SAM" id="MobiDB-lite"/>
    </source>
</evidence>
<evidence type="ECO:0000256" key="7">
    <source>
        <dbReference type="ARBA" id="ARBA00023163"/>
    </source>
</evidence>
<feature type="region of interest" description="Disordered" evidence="10">
    <location>
        <begin position="151"/>
        <end position="176"/>
    </location>
</feature>
<dbReference type="EMBL" id="GDJX01005448">
    <property type="protein sequence ID" value="JAT62488.1"/>
    <property type="molecule type" value="Transcribed_RNA"/>
</dbReference>
<protein>
    <submittedName>
        <fullName evidence="12">Zinc finger protein ZAT5</fullName>
    </submittedName>
</protein>
<feature type="region of interest" description="Disordered" evidence="10">
    <location>
        <begin position="28"/>
        <end position="47"/>
    </location>
</feature>
<feature type="domain" description="C2H2-type" evidence="11">
    <location>
        <begin position="51"/>
        <end position="78"/>
    </location>
</feature>
<evidence type="ECO:0000256" key="9">
    <source>
        <dbReference type="PROSITE-ProRule" id="PRU00042"/>
    </source>
</evidence>
<gene>
    <name evidence="12" type="primary">ZAT5_0</name>
    <name evidence="12" type="ORF">g.104196</name>
</gene>
<organism evidence="12">
    <name type="scientific">Anthurium amnicola</name>
    <dbReference type="NCBI Taxonomy" id="1678845"/>
    <lineage>
        <taxon>Eukaryota</taxon>
        <taxon>Viridiplantae</taxon>
        <taxon>Streptophyta</taxon>
        <taxon>Embryophyta</taxon>
        <taxon>Tracheophyta</taxon>
        <taxon>Spermatophyta</taxon>
        <taxon>Magnoliopsida</taxon>
        <taxon>Liliopsida</taxon>
        <taxon>Araceae</taxon>
        <taxon>Pothoideae</taxon>
        <taxon>Potheae</taxon>
        <taxon>Anthurium</taxon>
    </lineage>
</organism>
<dbReference type="SMART" id="SM00355">
    <property type="entry name" value="ZnF_C2H2"/>
    <property type="match status" value="2"/>
</dbReference>
<evidence type="ECO:0000313" key="12">
    <source>
        <dbReference type="EMBL" id="JAT62488.1"/>
    </source>
</evidence>
<dbReference type="PANTHER" id="PTHR26374">
    <property type="entry name" value="ZINC FINGER PROTEIN ZAT5"/>
    <property type="match status" value="1"/>
</dbReference>
<keyword evidence="6" id="KW-0805">Transcription regulation</keyword>
<reference evidence="12" key="1">
    <citation type="submission" date="2015-07" db="EMBL/GenBank/DDBJ databases">
        <title>Transcriptome Assembly of Anthurium amnicola.</title>
        <authorList>
            <person name="Suzuki J."/>
        </authorList>
    </citation>
    <scope>NUCLEOTIDE SEQUENCE</scope>
</reference>
<keyword evidence="7" id="KW-0804">Transcription</keyword>
<dbReference type="InterPro" id="IPR013087">
    <property type="entry name" value="Znf_C2H2_type"/>
</dbReference>
<dbReference type="AlphaFoldDB" id="A0A1D1Z6E8"/>
<evidence type="ECO:0000256" key="2">
    <source>
        <dbReference type="ARBA" id="ARBA00022723"/>
    </source>
</evidence>
<keyword evidence="2" id="KW-0479">Metal-binding</keyword>
<dbReference type="InterPro" id="IPR036236">
    <property type="entry name" value="Znf_C2H2_sf"/>
</dbReference>
<feature type="non-terminal residue" evidence="12">
    <location>
        <position position="1"/>
    </location>
</feature>
<keyword evidence="8" id="KW-0539">Nucleus</keyword>
<dbReference type="GO" id="GO:0005634">
    <property type="term" value="C:nucleus"/>
    <property type="evidence" value="ECO:0007669"/>
    <property type="project" value="UniProtKB-SubCell"/>
</dbReference>
<feature type="region of interest" description="Disordered" evidence="10">
    <location>
        <begin position="183"/>
        <end position="202"/>
    </location>
</feature>
<dbReference type="PANTHER" id="PTHR26374:SF466">
    <property type="entry name" value="OS09G0122000 PROTEIN"/>
    <property type="match status" value="1"/>
</dbReference>
<dbReference type="Gene3D" id="3.30.160.60">
    <property type="entry name" value="Classic Zinc Finger"/>
    <property type="match status" value="1"/>
</dbReference>
<evidence type="ECO:0000256" key="8">
    <source>
        <dbReference type="ARBA" id="ARBA00023242"/>
    </source>
</evidence>
<proteinExistence type="predicted"/>
<feature type="domain" description="C2H2-type" evidence="11">
    <location>
        <begin position="138"/>
        <end position="165"/>
    </location>
</feature>
<dbReference type="PROSITE" id="PS50157">
    <property type="entry name" value="ZINC_FINGER_C2H2_2"/>
    <property type="match status" value="2"/>
</dbReference>
<evidence type="ECO:0000256" key="1">
    <source>
        <dbReference type="ARBA" id="ARBA00004123"/>
    </source>
</evidence>
<name>A0A1D1Z6E8_9ARAE</name>
<evidence type="ECO:0000256" key="3">
    <source>
        <dbReference type="ARBA" id="ARBA00022737"/>
    </source>
</evidence>
<accession>A0A1D1Z6E8</accession>
<keyword evidence="5" id="KW-0862">Zinc</keyword>
<evidence type="ECO:0000256" key="5">
    <source>
        <dbReference type="ARBA" id="ARBA00022833"/>
    </source>
</evidence>
<dbReference type="GO" id="GO:0008270">
    <property type="term" value="F:zinc ion binding"/>
    <property type="evidence" value="ECO:0007669"/>
    <property type="project" value="UniProtKB-KW"/>
</dbReference>
<dbReference type="SUPFAM" id="SSF57667">
    <property type="entry name" value="beta-beta-alpha zinc fingers"/>
    <property type="match status" value="1"/>
</dbReference>
<comment type="subcellular location">
    <subcellularLocation>
        <location evidence="1">Nucleus</location>
    </subcellularLocation>
</comment>
<evidence type="ECO:0000256" key="6">
    <source>
        <dbReference type="ARBA" id="ARBA00023015"/>
    </source>
</evidence>
<evidence type="ECO:0000256" key="4">
    <source>
        <dbReference type="ARBA" id="ARBA00022771"/>
    </source>
</evidence>
<keyword evidence="4 9" id="KW-0863">Zinc-finger</keyword>
<keyword evidence="3" id="KW-0677">Repeat</keyword>
<evidence type="ECO:0000259" key="11">
    <source>
        <dbReference type="PROSITE" id="PS50157"/>
    </source>
</evidence>
<sequence length="224" mass="24501">EEEEDMANCLILLARGRAWDAGKRSLEPRLEEDAPAAANGGDQKLSSRNTYECKTCSKCFPSFQALGGHRASHKRPKMSLGPVATEEKKPMEEDILQTSISSYPKITTTNSNRDINTTTTPTFYNNNNAAHHDKPRVHECSVCGSEFSSGQALGGHMRRHRPAMTVPEPREAKKEKSILSLDLNLPAPSDDERGDFPTSPSFALAVGKPPSTVFSASALVDCHY</sequence>
<dbReference type="Pfam" id="PF13912">
    <property type="entry name" value="zf-C2H2_6"/>
    <property type="match status" value="2"/>
</dbReference>
<dbReference type="PROSITE" id="PS00028">
    <property type="entry name" value="ZINC_FINGER_C2H2_1"/>
    <property type="match status" value="2"/>
</dbReference>